<dbReference type="AlphaFoldDB" id="A0A2Z6MPV7"/>
<protein>
    <recommendedName>
        <fullName evidence="1">Reverse transcriptase zinc-binding domain-containing protein</fullName>
    </recommendedName>
</protein>
<organism evidence="2 3">
    <name type="scientific">Trifolium subterraneum</name>
    <name type="common">Subterranean clover</name>
    <dbReference type="NCBI Taxonomy" id="3900"/>
    <lineage>
        <taxon>Eukaryota</taxon>
        <taxon>Viridiplantae</taxon>
        <taxon>Streptophyta</taxon>
        <taxon>Embryophyta</taxon>
        <taxon>Tracheophyta</taxon>
        <taxon>Spermatophyta</taxon>
        <taxon>Magnoliopsida</taxon>
        <taxon>eudicotyledons</taxon>
        <taxon>Gunneridae</taxon>
        <taxon>Pentapetalae</taxon>
        <taxon>rosids</taxon>
        <taxon>fabids</taxon>
        <taxon>Fabales</taxon>
        <taxon>Fabaceae</taxon>
        <taxon>Papilionoideae</taxon>
        <taxon>50 kb inversion clade</taxon>
        <taxon>NPAAA clade</taxon>
        <taxon>Hologalegina</taxon>
        <taxon>IRL clade</taxon>
        <taxon>Trifolieae</taxon>
        <taxon>Trifolium</taxon>
    </lineage>
</organism>
<name>A0A2Z6MPV7_TRISU</name>
<feature type="domain" description="Reverse transcriptase zinc-binding" evidence="1">
    <location>
        <begin position="63"/>
        <end position="151"/>
    </location>
</feature>
<dbReference type="PANTHER" id="PTHR36617:SF5">
    <property type="entry name" value="OS05G0421675 PROTEIN"/>
    <property type="match status" value="1"/>
</dbReference>
<dbReference type="EMBL" id="DF973467">
    <property type="protein sequence ID" value="GAU31743.1"/>
    <property type="molecule type" value="Genomic_DNA"/>
</dbReference>
<evidence type="ECO:0000313" key="2">
    <source>
        <dbReference type="EMBL" id="GAU31743.1"/>
    </source>
</evidence>
<dbReference type="Pfam" id="PF13966">
    <property type="entry name" value="zf-RVT"/>
    <property type="match status" value="1"/>
</dbReference>
<dbReference type="Proteomes" id="UP000242715">
    <property type="component" value="Unassembled WGS sequence"/>
</dbReference>
<evidence type="ECO:0000313" key="3">
    <source>
        <dbReference type="Proteomes" id="UP000242715"/>
    </source>
</evidence>
<accession>A0A2Z6MPV7</accession>
<evidence type="ECO:0000259" key="1">
    <source>
        <dbReference type="Pfam" id="PF13966"/>
    </source>
</evidence>
<proteinExistence type="predicted"/>
<reference evidence="3" key="1">
    <citation type="journal article" date="2017" name="Front. Plant Sci.">
        <title>Climate Clever Clovers: New Paradigm to Reduce the Environmental Footprint of Ruminants by Breeding Low Methanogenic Forages Utilizing Haplotype Variation.</title>
        <authorList>
            <person name="Kaur P."/>
            <person name="Appels R."/>
            <person name="Bayer P.E."/>
            <person name="Keeble-Gagnere G."/>
            <person name="Wang J."/>
            <person name="Hirakawa H."/>
            <person name="Shirasawa K."/>
            <person name="Vercoe P."/>
            <person name="Stefanova K."/>
            <person name="Durmic Z."/>
            <person name="Nichols P."/>
            <person name="Revell C."/>
            <person name="Isobe S.N."/>
            <person name="Edwards D."/>
            <person name="Erskine W."/>
        </authorList>
    </citation>
    <scope>NUCLEOTIDE SEQUENCE [LARGE SCALE GENOMIC DNA]</scope>
    <source>
        <strain evidence="3">cv. Daliak</strain>
    </source>
</reference>
<dbReference type="InterPro" id="IPR026960">
    <property type="entry name" value="RVT-Znf"/>
</dbReference>
<gene>
    <name evidence="2" type="ORF">TSUD_146300</name>
</gene>
<keyword evidence="3" id="KW-1185">Reference proteome</keyword>
<sequence>MQRKFVEYVEQKRKDGEAWEWRRELRVWEEEMLGECHTLLLNFPLQAQSSDRWQWRPDPDIGYTVRGAYEILTSQVSVTTYDAEKPIWHSQVSLKVSIFTWRLLRDRLPTKANLVTRNILSHVAGLCVSGCGAVESAHHLFVSCSSFGSIWALVRSWIDITSVDPTSLHDHFI</sequence>
<dbReference type="PANTHER" id="PTHR36617">
    <property type="entry name" value="PROTEIN, PUTATIVE-RELATED"/>
    <property type="match status" value="1"/>
</dbReference>
<dbReference type="OrthoDB" id="1681958at2759"/>